<reference evidence="3" key="1">
    <citation type="submission" date="2020-04" db="EMBL/GenBank/DDBJ databases">
        <title>Genome Assembly and Annotation of Botryosphaeria dothidea sdau 11-99, a Latent Pathogen of Apple Fruit Ring Rot in China.</title>
        <authorList>
            <person name="Yu C."/>
            <person name="Diao Y."/>
            <person name="Lu Q."/>
            <person name="Zhao J."/>
            <person name="Cui S."/>
            <person name="Peng C."/>
            <person name="He B."/>
            <person name="Liu H."/>
        </authorList>
    </citation>
    <scope>NUCLEOTIDE SEQUENCE [LARGE SCALE GENOMIC DNA]</scope>
    <source>
        <strain evidence="3">Sdau11-99</strain>
    </source>
</reference>
<dbReference type="OrthoDB" id="415825at2759"/>
<evidence type="ECO:0000259" key="2">
    <source>
        <dbReference type="Pfam" id="PF08031"/>
    </source>
</evidence>
<evidence type="ECO:0000313" key="3">
    <source>
        <dbReference type="EMBL" id="KAF4310571.1"/>
    </source>
</evidence>
<feature type="region of interest" description="Disordered" evidence="1">
    <location>
        <begin position="22"/>
        <end position="56"/>
    </location>
</feature>
<dbReference type="InterPro" id="IPR016169">
    <property type="entry name" value="FAD-bd_PCMH_sub2"/>
</dbReference>
<dbReference type="Gene3D" id="3.30.465.10">
    <property type="match status" value="1"/>
</dbReference>
<proteinExistence type="predicted"/>
<name>A0A8H4N999_9PEZI</name>
<gene>
    <name evidence="3" type="ORF">GTA08_BOTSDO13887</name>
</gene>
<keyword evidence="4" id="KW-1185">Reference proteome</keyword>
<comment type="caution">
    <text evidence="3">The sequence shown here is derived from an EMBL/GenBank/DDBJ whole genome shotgun (WGS) entry which is preliminary data.</text>
</comment>
<dbReference type="GO" id="GO:0050660">
    <property type="term" value="F:flavin adenine dinucleotide binding"/>
    <property type="evidence" value="ECO:0007669"/>
    <property type="project" value="InterPro"/>
</dbReference>
<organism evidence="3 4">
    <name type="scientific">Botryosphaeria dothidea</name>
    <dbReference type="NCBI Taxonomy" id="55169"/>
    <lineage>
        <taxon>Eukaryota</taxon>
        <taxon>Fungi</taxon>
        <taxon>Dikarya</taxon>
        <taxon>Ascomycota</taxon>
        <taxon>Pezizomycotina</taxon>
        <taxon>Dothideomycetes</taxon>
        <taxon>Dothideomycetes incertae sedis</taxon>
        <taxon>Botryosphaeriales</taxon>
        <taxon>Botryosphaeriaceae</taxon>
        <taxon>Botryosphaeria</taxon>
    </lineage>
</organism>
<evidence type="ECO:0000313" key="4">
    <source>
        <dbReference type="Proteomes" id="UP000572817"/>
    </source>
</evidence>
<evidence type="ECO:0000256" key="1">
    <source>
        <dbReference type="SAM" id="MobiDB-lite"/>
    </source>
</evidence>
<dbReference type="GO" id="GO:0016491">
    <property type="term" value="F:oxidoreductase activity"/>
    <property type="evidence" value="ECO:0007669"/>
    <property type="project" value="InterPro"/>
</dbReference>
<dbReference type="AlphaFoldDB" id="A0A8H4N999"/>
<dbReference type="InterPro" id="IPR012951">
    <property type="entry name" value="BBE"/>
</dbReference>
<feature type="domain" description="Berberine/berberine-like" evidence="2">
    <location>
        <begin position="217"/>
        <end position="244"/>
    </location>
</feature>
<sequence>MNASAVSWPFCSSSGVDCSSNAIPSNHQKKASHSPQPRGKSTPYDLPPSDGSVRKCATTRSHHSAHAVLAFGSTSSGGRCGLERIHVACDAVEPLLPRTRRYADGTLFASMAYEAWRPVIERVRAWVEVDDARRKGTAFFFGVYNWRKTLSRHVDPRFESAWPDRSRLPPAGEQSWADFALYISTDKPEEGDEAIRVSKEIVSLVRAKQEEVLAYVFKDNYPRLQKIKEKYNPGNVFHKKHPIELP</sequence>
<accession>A0A8H4N999</accession>
<dbReference type="EMBL" id="WWBZ02000014">
    <property type="protein sequence ID" value="KAF4310571.1"/>
    <property type="molecule type" value="Genomic_DNA"/>
</dbReference>
<dbReference type="Pfam" id="PF08031">
    <property type="entry name" value="BBE"/>
    <property type="match status" value="1"/>
</dbReference>
<dbReference type="Proteomes" id="UP000572817">
    <property type="component" value="Unassembled WGS sequence"/>
</dbReference>
<protein>
    <recommendedName>
        <fullName evidence="2">Berberine/berberine-like domain-containing protein</fullName>
    </recommendedName>
</protein>